<dbReference type="STRING" id="1006581.GCW_01195"/>
<evidence type="ECO:0000259" key="2">
    <source>
        <dbReference type="Pfam" id="PF05692"/>
    </source>
</evidence>
<feature type="compositionally biased region" description="Low complexity" evidence="1">
    <location>
        <begin position="9"/>
        <end position="31"/>
    </location>
</feature>
<evidence type="ECO:0000313" key="4">
    <source>
        <dbReference type="Proteomes" id="UP000260136"/>
    </source>
</evidence>
<dbReference type="Proteomes" id="UP000260136">
    <property type="component" value="Chromosome"/>
</dbReference>
<feature type="region of interest" description="Disordered" evidence="1">
    <location>
        <begin position="1"/>
        <end position="58"/>
    </location>
</feature>
<gene>
    <name evidence="3" type="ORF">NCTC10115_00479</name>
</gene>
<dbReference type="Pfam" id="PF05692">
    <property type="entry name" value="Myco_haema"/>
    <property type="match status" value="1"/>
</dbReference>
<reference evidence="4" key="1">
    <citation type="submission" date="2018-06" db="EMBL/GenBank/DDBJ databases">
        <authorList>
            <consortium name="Pathogen Informatics"/>
        </authorList>
    </citation>
    <scope>NUCLEOTIDE SEQUENCE [LARGE SCALE GENOMIC DNA]</scope>
    <source>
        <strain evidence="4">NCTC10115</strain>
    </source>
</reference>
<evidence type="ECO:0000256" key="1">
    <source>
        <dbReference type="SAM" id="MobiDB-lite"/>
    </source>
</evidence>
<name>A0A3B0PDX8_MYCGL</name>
<accession>A0A3B0PDX8</accession>
<organism evidence="3 4">
    <name type="scientific">Mycoplasmoides gallisepticum</name>
    <name type="common">Mycoplasma gallisepticum</name>
    <dbReference type="NCBI Taxonomy" id="2096"/>
    <lineage>
        <taxon>Bacteria</taxon>
        <taxon>Bacillati</taxon>
        <taxon>Mycoplasmatota</taxon>
        <taxon>Mycoplasmoidales</taxon>
        <taxon>Mycoplasmoidaceae</taxon>
        <taxon>Mycoplasmoides</taxon>
    </lineage>
</organism>
<feature type="compositionally biased region" description="Low complexity" evidence="1">
    <location>
        <begin position="39"/>
        <end position="55"/>
    </location>
</feature>
<dbReference type="InterPro" id="IPR008692">
    <property type="entry name" value="Hemogglutn_Mycoplasma"/>
</dbReference>
<feature type="non-terminal residue" evidence="3">
    <location>
        <position position="255"/>
    </location>
</feature>
<sequence length="255" mass="27252">MAKAVDFKTSSSAPSVTPAPAIPAAAPAAKPAAEEEETASASESSTSETMPAATTMNEAPTVADINVAKVTLTGLKFGENKIEFSVPTDQTNKVAPMIGNMYLTSSDSDANKKKIYDDLFANTFNNENNPTAVTVDLLKGYSLAASYSIYVRQFNELNIQNGADMPKSPTVYLVGLIGSNASKSIRDLSNVRTSPNTVNANRTFTIYVNAPKSGDYYLSGSYLTNQNRNIKFLNSSSDETSNNSLALNVKAQTNW</sequence>
<feature type="domain" description="Haemagglutinin Mycoplasma" evidence="2">
    <location>
        <begin position="3"/>
        <end position="255"/>
    </location>
</feature>
<dbReference type="EMBL" id="LS991952">
    <property type="protein sequence ID" value="SYV94167.1"/>
    <property type="molecule type" value="Genomic_DNA"/>
</dbReference>
<protein>
    <submittedName>
        <fullName evidence="3">Mycoplasma haemagglutinin</fullName>
    </submittedName>
</protein>
<dbReference type="AlphaFoldDB" id="A0A3B0PDX8"/>
<evidence type="ECO:0000313" key="3">
    <source>
        <dbReference type="EMBL" id="SYV94167.1"/>
    </source>
</evidence>
<proteinExistence type="predicted"/>